<feature type="region of interest" description="Disordered" evidence="12">
    <location>
        <begin position="1304"/>
        <end position="1333"/>
    </location>
</feature>
<dbReference type="Gene3D" id="1.10.8.60">
    <property type="match status" value="1"/>
</dbReference>
<feature type="region of interest" description="Disordered" evidence="12">
    <location>
        <begin position="711"/>
        <end position="732"/>
    </location>
</feature>
<keyword evidence="3" id="KW-0547">Nucleotide-binding</keyword>
<evidence type="ECO:0000256" key="11">
    <source>
        <dbReference type="ARBA" id="ARBA00062700"/>
    </source>
</evidence>
<dbReference type="Pfam" id="PF23120">
    <property type="entry name" value="PEX6_N"/>
    <property type="match status" value="1"/>
</dbReference>
<organism evidence="14 15">
    <name type="scientific">Elsinoe batatas</name>
    <dbReference type="NCBI Taxonomy" id="2601811"/>
    <lineage>
        <taxon>Eukaryota</taxon>
        <taxon>Fungi</taxon>
        <taxon>Dikarya</taxon>
        <taxon>Ascomycota</taxon>
        <taxon>Pezizomycotina</taxon>
        <taxon>Dothideomycetes</taxon>
        <taxon>Dothideomycetidae</taxon>
        <taxon>Myriangiales</taxon>
        <taxon>Elsinoaceae</taxon>
        <taxon>Elsinoe</taxon>
    </lineage>
</organism>
<keyword evidence="6" id="KW-0472">Membrane</keyword>
<feature type="compositionally biased region" description="Basic and acidic residues" evidence="12">
    <location>
        <begin position="1394"/>
        <end position="1403"/>
    </location>
</feature>
<feature type="compositionally biased region" description="Polar residues" evidence="12">
    <location>
        <begin position="1319"/>
        <end position="1330"/>
    </location>
</feature>
<dbReference type="GO" id="GO:0016558">
    <property type="term" value="P:protein import into peroxisome matrix"/>
    <property type="evidence" value="ECO:0007669"/>
    <property type="project" value="TreeGrafter"/>
</dbReference>
<comment type="subunit">
    <text evidence="11">Interacts with PEX1; forming the PEX1-PEX6 AAA ATPase complex, which is composed of a heterohexamer formed by a trimer of PEX1-PEX6 dimers.</text>
</comment>
<keyword evidence="2" id="KW-0962">Peroxisome biogenesis</keyword>
<keyword evidence="5" id="KW-0067">ATP-binding</keyword>
<dbReference type="Gene3D" id="3.40.50.300">
    <property type="entry name" value="P-loop containing nucleotide triphosphate hydrolases"/>
    <property type="match status" value="2"/>
</dbReference>
<comment type="caution">
    <text evidence="14">The sequence shown here is derived from an EMBL/GenBank/DDBJ whole genome shotgun (WGS) entry which is preliminary data.</text>
</comment>
<proteinExistence type="inferred from homology"/>
<evidence type="ECO:0000256" key="4">
    <source>
        <dbReference type="ARBA" id="ARBA00022801"/>
    </source>
</evidence>
<dbReference type="InterPro" id="IPR027417">
    <property type="entry name" value="P-loop_NTPase"/>
</dbReference>
<dbReference type="GO" id="GO:0005524">
    <property type="term" value="F:ATP binding"/>
    <property type="evidence" value="ECO:0007669"/>
    <property type="project" value="UniProtKB-KW"/>
</dbReference>
<keyword evidence="4" id="KW-0378">Hydrolase</keyword>
<dbReference type="SMART" id="SM00382">
    <property type="entry name" value="AAA"/>
    <property type="match status" value="2"/>
</dbReference>
<evidence type="ECO:0000256" key="8">
    <source>
        <dbReference type="ARBA" id="ARBA00034811"/>
    </source>
</evidence>
<evidence type="ECO:0000256" key="9">
    <source>
        <dbReference type="ARBA" id="ARBA00034920"/>
    </source>
</evidence>
<feature type="region of interest" description="Disordered" evidence="12">
    <location>
        <begin position="1349"/>
        <end position="1525"/>
    </location>
</feature>
<reference evidence="14" key="1">
    <citation type="submission" date="2021-07" db="EMBL/GenBank/DDBJ databases">
        <title>Elsinoe batatas strain:CRI-CJ2 Genome sequencing and assembly.</title>
        <authorList>
            <person name="Huang L."/>
        </authorList>
    </citation>
    <scope>NUCLEOTIDE SEQUENCE</scope>
    <source>
        <strain evidence="14">CRI-CJ2</strain>
    </source>
</reference>
<dbReference type="FunFam" id="1.10.8.60:FF:000039">
    <property type="entry name" value="peroxisome biogenesis factor 6"/>
    <property type="match status" value="1"/>
</dbReference>
<evidence type="ECO:0000256" key="10">
    <source>
        <dbReference type="ARBA" id="ARBA00048778"/>
    </source>
</evidence>
<evidence type="ECO:0000259" key="13">
    <source>
        <dbReference type="SMART" id="SM00382"/>
    </source>
</evidence>
<evidence type="ECO:0000256" key="1">
    <source>
        <dbReference type="ARBA" id="ARBA00006914"/>
    </source>
</evidence>
<feature type="compositionally biased region" description="Low complexity" evidence="12">
    <location>
        <begin position="1423"/>
        <end position="1442"/>
    </location>
</feature>
<dbReference type="InterPro" id="IPR047533">
    <property type="entry name" value="RecA-like_PEX6_r2"/>
</dbReference>
<dbReference type="PANTHER" id="PTHR23077">
    <property type="entry name" value="AAA-FAMILY ATPASE"/>
    <property type="match status" value="1"/>
</dbReference>
<dbReference type="InterPro" id="IPR003960">
    <property type="entry name" value="ATPase_AAA_CS"/>
</dbReference>
<evidence type="ECO:0000256" key="12">
    <source>
        <dbReference type="SAM" id="MobiDB-lite"/>
    </source>
</evidence>
<dbReference type="Pfam" id="PF23315">
    <property type="entry name" value="PEX6_4th"/>
    <property type="match status" value="1"/>
</dbReference>
<name>A0A8K0LBS6_9PEZI</name>
<dbReference type="CDD" id="cd19527">
    <property type="entry name" value="RecA-like_PEX6_r2"/>
    <property type="match status" value="1"/>
</dbReference>
<dbReference type="InterPro" id="IPR003593">
    <property type="entry name" value="AAA+_ATPase"/>
</dbReference>
<dbReference type="OrthoDB" id="5553750at2759"/>
<evidence type="ECO:0000256" key="5">
    <source>
        <dbReference type="ARBA" id="ARBA00022840"/>
    </source>
</evidence>
<dbReference type="PANTHER" id="PTHR23077:SF9">
    <property type="entry name" value="PEROXISOMAL ATPASE PEX6"/>
    <property type="match status" value="1"/>
</dbReference>
<feature type="compositionally biased region" description="Basic and acidic residues" evidence="12">
    <location>
        <begin position="1480"/>
        <end position="1525"/>
    </location>
</feature>
<feature type="region of interest" description="Disordered" evidence="12">
    <location>
        <begin position="264"/>
        <end position="288"/>
    </location>
</feature>
<comment type="subcellular location">
    <subcellularLocation>
        <location evidence="7">Peroxisome membrane</location>
        <topology evidence="7">Peripheral membrane protein</topology>
        <orientation evidence="7">Cytoplasmic side</orientation>
    </subcellularLocation>
</comment>
<feature type="compositionally biased region" description="Polar residues" evidence="12">
    <location>
        <begin position="1376"/>
        <end position="1393"/>
    </location>
</feature>
<dbReference type="GO" id="GO:0016887">
    <property type="term" value="F:ATP hydrolysis activity"/>
    <property type="evidence" value="ECO:0007669"/>
    <property type="project" value="InterPro"/>
</dbReference>
<evidence type="ECO:0000313" key="14">
    <source>
        <dbReference type="EMBL" id="KAG8631551.1"/>
    </source>
</evidence>
<feature type="compositionally biased region" description="Basic and acidic residues" evidence="12">
    <location>
        <begin position="1443"/>
        <end position="1465"/>
    </location>
</feature>
<comment type="catalytic activity">
    <reaction evidence="10">
        <text>ATP + H2O = ADP + phosphate + H(+)</text>
        <dbReference type="Rhea" id="RHEA:13065"/>
        <dbReference type="ChEBI" id="CHEBI:15377"/>
        <dbReference type="ChEBI" id="CHEBI:15378"/>
        <dbReference type="ChEBI" id="CHEBI:30616"/>
        <dbReference type="ChEBI" id="CHEBI:43474"/>
        <dbReference type="ChEBI" id="CHEBI:456216"/>
    </reaction>
    <physiologicalReaction direction="left-to-right" evidence="10">
        <dbReference type="Rhea" id="RHEA:13066"/>
    </physiologicalReaction>
</comment>
<evidence type="ECO:0000256" key="2">
    <source>
        <dbReference type="ARBA" id="ARBA00022593"/>
    </source>
</evidence>
<feature type="region of interest" description="Disordered" evidence="12">
    <location>
        <begin position="301"/>
        <end position="338"/>
    </location>
</feature>
<feature type="region of interest" description="Disordered" evidence="12">
    <location>
        <begin position="1"/>
        <end position="23"/>
    </location>
</feature>
<dbReference type="SUPFAM" id="SSF52540">
    <property type="entry name" value="P-loop containing nucleoside triphosphate hydrolases"/>
    <property type="match status" value="2"/>
</dbReference>
<evidence type="ECO:0000256" key="7">
    <source>
        <dbReference type="ARBA" id="ARBA00034691"/>
    </source>
</evidence>
<dbReference type="Pfam" id="PF00004">
    <property type="entry name" value="AAA"/>
    <property type="match status" value="2"/>
</dbReference>
<evidence type="ECO:0000256" key="3">
    <source>
        <dbReference type="ARBA" id="ARBA00022741"/>
    </source>
</evidence>
<dbReference type="InterPro" id="IPR003959">
    <property type="entry name" value="ATPase_AAA_core"/>
</dbReference>
<feature type="compositionally biased region" description="Polar residues" evidence="12">
    <location>
        <begin position="717"/>
        <end position="732"/>
    </location>
</feature>
<dbReference type="FunFam" id="3.40.50.300:FF:000109">
    <property type="entry name" value="Peroxisomal biogenesis factor 6"/>
    <property type="match status" value="1"/>
</dbReference>
<accession>A0A8K0LBS6</accession>
<feature type="compositionally biased region" description="Low complexity" evidence="12">
    <location>
        <begin position="1309"/>
        <end position="1318"/>
    </location>
</feature>
<dbReference type="GO" id="GO:0005778">
    <property type="term" value="C:peroxisomal membrane"/>
    <property type="evidence" value="ECO:0007669"/>
    <property type="project" value="UniProtKB-SubCell"/>
</dbReference>
<gene>
    <name evidence="14" type="ORF">KVT40_000691</name>
</gene>
<comment type="similarity">
    <text evidence="1">Belongs to the AAA ATPase family.</text>
</comment>
<dbReference type="Proteomes" id="UP000809789">
    <property type="component" value="Unassembled WGS sequence"/>
</dbReference>
<protein>
    <recommendedName>
        <fullName evidence="8">Peroxisomal ATPase PEX6</fullName>
    </recommendedName>
    <alternativeName>
        <fullName evidence="9">Peroxin-6</fullName>
    </alternativeName>
</protein>
<feature type="compositionally biased region" description="Acidic residues" evidence="12">
    <location>
        <begin position="321"/>
        <end position="336"/>
    </location>
</feature>
<evidence type="ECO:0000256" key="6">
    <source>
        <dbReference type="ARBA" id="ARBA00023136"/>
    </source>
</evidence>
<dbReference type="GO" id="GO:0005829">
    <property type="term" value="C:cytosol"/>
    <property type="evidence" value="ECO:0007669"/>
    <property type="project" value="TreeGrafter"/>
</dbReference>
<feature type="domain" description="AAA+ ATPase" evidence="13">
    <location>
        <begin position="1033"/>
        <end position="1176"/>
    </location>
</feature>
<dbReference type="InterPro" id="IPR050168">
    <property type="entry name" value="AAA_ATPase_domain"/>
</dbReference>
<keyword evidence="15" id="KW-1185">Reference proteome</keyword>
<feature type="domain" description="AAA+ ATPase" evidence="13">
    <location>
        <begin position="760"/>
        <end position="887"/>
    </location>
</feature>
<dbReference type="EMBL" id="JAESVG020000001">
    <property type="protein sequence ID" value="KAG8631551.1"/>
    <property type="molecule type" value="Genomic_DNA"/>
</dbReference>
<evidence type="ECO:0000313" key="15">
    <source>
        <dbReference type="Proteomes" id="UP000809789"/>
    </source>
</evidence>
<dbReference type="PROSITE" id="PS00674">
    <property type="entry name" value="AAA"/>
    <property type="match status" value="1"/>
</dbReference>
<dbReference type="InterPro" id="IPR056995">
    <property type="entry name" value="PEX6_4th_dom"/>
</dbReference>
<sequence>MAYNDPTPGSLKRKRRRRPDATPLSARLQLADNLGGNAAEISHDLVKDLKLINASSPEDYLYIAVREWTPPNAPTAIASRWIILPCRPSKQESNGAHSLIRIPARSHYLQTLVNSLKLNTASRTRGLPTVEVTVTDVVPLELDTVYVNIDSEALYKHDQIQKRYAGGFVMKKRSARHLNVRSQDPEANGVVEPRSDEELKQLVRRSMSKSSLIHAGDIFQLALPSHPVTHAPPPSCTISTCDPVSQGLVTETTRVVIVTSDKIPESRTKATQSPTIPFPGENLSEVEEDTSNEAFYTAAEDGNASSAPATPGKKTASFDLSDTEDETDGNLSDDPEGMISLTSPALGSHTSGMLSSMTAATPRPFAKHMNGVHTPGSVFSSMTTATLRGGHAVRTKVLRTQGLFEKIPDELLYPKPLGHEDEEARVYVDTTMLAKLGCFSGDWVEICKGTDPARTGIASLGMSAFLGRGEEETSESRAVKIFGLPEALSNKSAGQYKVQGRGRSESFSSHLGITITPSVYLSPILLTNLGDPEFLRLTPMRSPEESPVGRPPGKMPPTSLPPAAKDANLVKVQSPASTDKAIDSSVFSGLVAYFEGKQRLVKTGDLIAIPIDEEVGRAVYDGSSAEDGASNDILSFFGPTAEHEFSKFKASNKVVWFQVGSLGSHGNEDQEHVDVWNGLVSMVPSKTKMHQSGTEQRKVPPAMNSTWPYYEGMLSPPQAQENKASPLSRPNLTPPSLLQRRLRELISTATSPRAVHLGLPPMAILLHSTQRNIGKSYVAKQTCLDLGMHFFPLDAFDILTETASGGGDNNTVGLFESRAQRALQCGAEHTCILIQHIESLNSDRMFTAINDVLADSRILIATTTDLDKVPENLRGLFTHELEMSAPDEAEREAILQSILAQSAISVSPAADLAGVAIKTAALVAGDLVDVVDRAINARTTRLEELAAKASTSSPVTVRDVLTAGGDASLLLSSDFDTAVDLARKNFADSIGAPKIPNVQWSDVGGLANVKEAVIETIQLPLSRPELFAKGLKKRSGILFYGPPGTGKTLLAKAIATEFSLNFFSVKGPELLNMYIGESEANVRRVFQRARDARPCVVFFDELDSVAPKRGNQGDSGGVMDRIVSQLLAELDGMSDGDEGGGAGVFVIGATNRPDLLDQALLRPGRFDKMLYLGISDTHDKQAKILGALTRKFTLSPDIDLNKVASMLPFTYTGADLYALCSDAMLKAVTRSARQVDTKIAAINDDRSSSVPPKPPITVAQFFDHHAQAHDLAVEVTESDFAEAKSELVPSVSAEELGHYERVRREFEGTPTTTKQPTTAVLTSTRPTHAPTQAEVEAWQAQRIEEMIRAGMSDGSLARGGDRGKGKGKARAIAPPITSSDPRVNGSASPPVTSDSDHRTESRDSTLASDDDGDADSDFVIRTGQLNLNSNGANGASTNGADTGRVRERESRFFSRDKGKGKDKEKRGKSRTMGLFSSKGKGRERDKEREEGETKGKGREAREEERNGEKEKEGFGDAASDKGLYD</sequence>